<evidence type="ECO:0000259" key="2">
    <source>
        <dbReference type="Pfam" id="PF04480"/>
    </source>
</evidence>
<name>A0A2S6IW98_9ACTN</name>
<accession>A0A2S6IW98</accession>
<proteinExistence type="predicted"/>
<dbReference type="Pfam" id="PF04480">
    <property type="entry name" value="DUF559"/>
    <property type="match status" value="1"/>
</dbReference>
<dbReference type="InterPro" id="IPR007569">
    <property type="entry name" value="DUF559"/>
</dbReference>
<dbReference type="EMBL" id="PTJD01000001">
    <property type="protein sequence ID" value="PPK98632.1"/>
    <property type="molecule type" value="Genomic_DNA"/>
</dbReference>
<dbReference type="Proteomes" id="UP000239485">
    <property type="component" value="Unassembled WGS sequence"/>
</dbReference>
<dbReference type="AlphaFoldDB" id="A0A2S6IW98"/>
<evidence type="ECO:0000256" key="1">
    <source>
        <dbReference type="SAM" id="MobiDB-lite"/>
    </source>
</evidence>
<dbReference type="GO" id="GO:0004519">
    <property type="term" value="F:endonuclease activity"/>
    <property type="evidence" value="ECO:0007669"/>
    <property type="project" value="UniProtKB-KW"/>
</dbReference>
<dbReference type="Gene3D" id="3.40.960.10">
    <property type="entry name" value="VSR Endonuclease"/>
    <property type="match status" value="1"/>
</dbReference>
<gene>
    <name evidence="3" type="ORF">CLV92_101331</name>
</gene>
<evidence type="ECO:0000313" key="3">
    <source>
        <dbReference type="EMBL" id="PPK98632.1"/>
    </source>
</evidence>
<keyword evidence="3" id="KW-0540">Nuclease</keyword>
<dbReference type="SUPFAM" id="SSF52980">
    <property type="entry name" value="Restriction endonuclease-like"/>
    <property type="match status" value="1"/>
</dbReference>
<evidence type="ECO:0000313" key="4">
    <source>
        <dbReference type="Proteomes" id="UP000239485"/>
    </source>
</evidence>
<dbReference type="InterPro" id="IPR011335">
    <property type="entry name" value="Restrct_endonuc-II-like"/>
</dbReference>
<keyword evidence="3" id="KW-0378">Hydrolase</keyword>
<feature type="domain" description="DUF559" evidence="2">
    <location>
        <begin position="224"/>
        <end position="322"/>
    </location>
</feature>
<keyword evidence="3" id="KW-0255">Endonuclease</keyword>
<reference evidence="3 4" key="1">
    <citation type="submission" date="2018-02" db="EMBL/GenBank/DDBJ databases">
        <title>Genomic Encyclopedia of Archaeal and Bacterial Type Strains, Phase II (KMG-II): from individual species to whole genera.</title>
        <authorList>
            <person name="Goeker M."/>
        </authorList>
    </citation>
    <scope>NUCLEOTIDE SEQUENCE [LARGE SCALE GENOMIC DNA]</scope>
    <source>
        <strain evidence="3 4">DSM 22857</strain>
    </source>
</reference>
<sequence>MARPSTGVHSRSRRRSGTAVVAEPRAVTRRWDDDWQPPVAVDQAGVFTVAQAVAAGMPERTAHRRARSLWVQVGGRGYRLGAAGPPALQQGWAAVLTWPTAVLAGPTAAAVHGMPVSAPDAAHVLLPRHPRRRAGLVAHVAVHPAAEVTTAHGLVLTTPPRTVLDCLRWSLDPRAAEDLLAWACTRRVLDRRALAAAVRRHHGCSGTATLRRALAPTAGGAVNGAERQLHRVLRAAGLRGWRGGARVELPDGSVAVVDVLFDRERVVVELDGYAAHSGQRAFVGDRRRQNALVAAGFTVLRFAWEDVHGRPAVVTDQIRSVLRPHSQG</sequence>
<organism evidence="3 4">
    <name type="scientific">Kineococcus xinjiangensis</name>
    <dbReference type="NCBI Taxonomy" id="512762"/>
    <lineage>
        <taxon>Bacteria</taxon>
        <taxon>Bacillati</taxon>
        <taxon>Actinomycetota</taxon>
        <taxon>Actinomycetes</taxon>
        <taxon>Kineosporiales</taxon>
        <taxon>Kineosporiaceae</taxon>
        <taxon>Kineococcus</taxon>
    </lineage>
</organism>
<feature type="region of interest" description="Disordered" evidence="1">
    <location>
        <begin position="1"/>
        <end position="21"/>
    </location>
</feature>
<comment type="caution">
    <text evidence="3">The sequence shown here is derived from an EMBL/GenBank/DDBJ whole genome shotgun (WGS) entry which is preliminary data.</text>
</comment>
<keyword evidence="4" id="KW-1185">Reference proteome</keyword>
<protein>
    <submittedName>
        <fullName evidence="3">Very-short-patch-repair endonuclease</fullName>
    </submittedName>
</protein>